<dbReference type="Proteomes" id="UP001172386">
    <property type="component" value="Unassembled WGS sequence"/>
</dbReference>
<organism evidence="1 2">
    <name type="scientific">Neophaeococcomyces mojaviensis</name>
    <dbReference type="NCBI Taxonomy" id="3383035"/>
    <lineage>
        <taxon>Eukaryota</taxon>
        <taxon>Fungi</taxon>
        <taxon>Dikarya</taxon>
        <taxon>Ascomycota</taxon>
        <taxon>Pezizomycotina</taxon>
        <taxon>Eurotiomycetes</taxon>
        <taxon>Chaetothyriomycetidae</taxon>
        <taxon>Chaetothyriales</taxon>
        <taxon>Chaetothyriales incertae sedis</taxon>
        <taxon>Neophaeococcomyces</taxon>
    </lineage>
</organism>
<sequence>MDDTFKAVHNEDSDELKVEAAQVLERDPKIEDRILRKCDYHILPWLFGIWLCAFIDRSNIGNARIDGLTEDLHLKGEMFNTALVVFYVPYILIDVPSNWVIKHFHAGYYLPFLIIGWGLVSTFMGFTKSYAGLIVARCFLGLFEGGLLPGIIVYLAMYGVLFKSENDQTNENRFYPRHKMAWRIGLFYCAAPLSGAFGGLLATGLAEIKTGGYNKIFFVEGAITTVYGIICLFFMPHNPGHAKFLSSEEKKLTMAFLKHDSHGATAEEDVDDEHFDWHWVKMAFASPNLWITSLAWFFVLIPLYSFSLFLPTIIRALGFTALNTQLLTVPPNFAAFLCVLITTFFSDRIRMRGPVMLVGSATAIIGYAMLLGSKSANVRYGGTFFVASGVFICSPAVMAWLSGNLSPHYVRATGMGFQVAFANCAAFVATFTYLSKDAPDYILGHSINLGALVLAMITVSCGILYNTWENRKRDRGERDDRLNGDQSRLGHRHPKFTYTI</sequence>
<accession>A0ACC3A4Q3</accession>
<proteinExistence type="predicted"/>
<name>A0ACC3A4Q3_9EURO</name>
<comment type="caution">
    <text evidence="1">The sequence shown here is derived from an EMBL/GenBank/DDBJ whole genome shotgun (WGS) entry which is preliminary data.</text>
</comment>
<evidence type="ECO:0000313" key="2">
    <source>
        <dbReference type="Proteomes" id="UP001172386"/>
    </source>
</evidence>
<evidence type="ECO:0000313" key="1">
    <source>
        <dbReference type="EMBL" id="KAJ9655337.1"/>
    </source>
</evidence>
<dbReference type="EMBL" id="JAPDRQ010000099">
    <property type="protein sequence ID" value="KAJ9655337.1"/>
    <property type="molecule type" value="Genomic_DNA"/>
</dbReference>
<protein>
    <submittedName>
        <fullName evidence="1">Uncharacterized protein</fullName>
    </submittedName>
</protein>
<gene>
    <name evidence="1" type="ORF">H2198_005792</name>
</gene>
<reference evidence="1" key="1">
    <citation type="submission" date="2022-10" db="EMBL/GenBank/DDBJ databases">
        <title>Culturing micro-colonial fungi from biological soil crusts in the Mojave desert and describing Neophaeococcomyces mojavensis, and introducing the new genera and species Taxawa tesnikishii.</title>
        <authorList>
            <person name="Kurbessoian T."/>
            <person name="Stajich J.E."/>
        </authorList>
    </citation>
    <scope>NUCLEOTIDE SEQUENCE</scope>
    <source>
        <strain evidence="1">JES_112</strain>
    </source>
</reference>
<keyword evidence="2" id="KW-1185">Reference proteome</keyword>